<dbReference type="AlphaFoldDB" id="A0A225UZT6"/>
<evidence type="ECO:0000313" key="3">
    <source>
        <dbReference type="EMBL" id="OWY98338.1"/>
    </source>
</evidence>
<dbReference type="Proteomes" id="UP000198211">
    <property type="component" value="Unassembled WGS sequence"/>
</dbReference>
<feature type="coiled-coil region" evidence="1">
    <location>
        <begin position="246"/>
        <end position="298"/>
    </location>
</feature>
<sequence>MDTPVSPRGETAQDLGENLGETAQESDAPVKRLQVVDLLHGSASGSDRPSISAADDFNARNAAQNLLSTWLTKSTFLTELDAVDAKSSSVVAATPSVAGQVPPVRITSPPAYSSCSTTQFVGVPAFDVDRLGAVPLRAGYGGLENLVEVEHLSDQDRADLPKLLSEDQDIQRELLVPRDASVEPSPSDFRNLVTGIPAQRELAALLRVYEPQGLARKVFWMSTLLKCMLDRHRVSQVACTLVAEILEQAQRRLSESDCDFRFATEEHSRQEQVLRDENAELQRQLEDYRLVNRQLEDRLRGGTFKVDRVMNFLNRHNARVSGNWLRLKALLEKFKDGSLPPDAWKTQIQINAADEFDADPGVYEYEVESDDEESKTSEVPKPQVTLKISMVDLTGPSSTESTPAKIQRKLFTKQLSVTKAREGLAQPVIWDKLHYAPNLAKDDDVQALRERWDPVVFKELMDTYPWDVMFEDRSKFLILHVRDNLKVIARESLDAIVAFMSVHRRAIWWFGHWVFIDLETDDPYSEELHPERKAECDKAKKEYKKLLDDWS</sequence>
<accession>A0A225UZT6</accession>
<reference evidence="4" key="1">
    <citation type="submission" date="2017-03" db="EMBL/GenBank/DDBJ databases">
        <title>Phytopthora megakarya and P. palmivora, two closely related causual agents of cacao black pod achieved similar genome size and gene model numbers by different mechanisms.</title>
        <authorList>
            <person name="Ali S."/>
            <person name="Shao J."/>
            <person name="Larry D.J."/>
            <person name="Kronmiller B."/>
            <person name="Shen D."/>
            <person name="Strem M.D."/>
            <person name="Melnick R.L."/>
            <person name="Guiltinan M.J."/>
            <person name="Tyler B.M."/>
            <person name="Meinhardt L.W."/>
            <person name="Bailey B.A."/>
        </authorList>
    </citation>
    <scope>NUCLEOTIDE SEQUENCE [LARGE SCALE GENOMIC DNA]</scope>
    <source>
        <strain evidence="4">zdho120</strain>
    </source>
</reference>
<proteinExistence type="predicted"/>
<keyword evidence="1" id="KW-0175">Coiled coil</keyword>
<dbReference type="OrthoDB" id="129687at2759"/>
<evidence type="ECO:0000256" key="2">
    <source>
        <dbReference type="SAM" id="MobiDB-lite"/>
    </source>
</evidence>
<evidence type="ECO:0000313" key="4">
    <source>
        <dbReference type="Proteomes" id="UP000198211"/>
    </source>
</evidence>
<protein>
    <submittedName>
        <fullName evidence="3">Uncharacterized protein</fullName>
    </submittedName>
</protein>
<name>A0A225UZT6_9STRA</name>
<keyword evidence="4" id="KW-1185">Reference proteome</keyword>
<organism evidence="3 4">
    <name type="scientific">Phytophthora megakarya</name>
    <dbReference type="NCBI Taxonomy" id="4795"/>
    <lineage>
        <taxon>Eukaryota</taxon>
        <taxon>Sar</taxon>
        <taxon>Stramenopiles</taxon>
        <taxon>Oomycota</taxon>
        <taxon>Peronosporomycetes</taxon>
        <taxon>Peronosporales</taxon>
        <taxon>Peronosporaceae</taxon>
        <taxon>Phytophthora</taxon>
    </lineage>
</organism>
<gene>
    <name evidence="3" type="ORF">PHMEG_00030919</name>
</gene>
<feature type="region of interest" description="Disordered" evidence="2">
    <location>
        <begin position="1"/>
        <end position="28"/>
    </location>
</feature>
<dbReference type="EMBL" id="NBNE01009513">
    <property type="protein sequence ID" value="OWY98338.1"/>
    <property type="molecule type" value="Genomic_DNA"/>
</dbReference>
<comment type="caution">
    <text evidence="3">The sequence shown here is derived from an EMBL/GenBank/DDBJ whole genome shotgun (WGS) entry which is preliminary data.</text>
</comment>
<evidence type="ECO:0000256" key="1">
    <source>
        <dbReference type="SAM" id="Coils"/>
    </source>
</evidence>